<feature type="compositionally biased region" description="Low complexity" evidence="1">
    <location>
        <begin position="62"/>
        <end position="77"/>
    </location>
</feature>
<proteinExistence type="predicted"/>
<feature type="non-terminal residue" evidence="2">
    <location>
        <position position="101"/>
    </location>
</feature>
<comment type="caution">
    <text evidence="2">The sequence shown here is derived from an EMBL/GenBank/DDBJ whole genome shotgun (WGS) entry which is preliminary data.</text>
</comment>
<dbReference type="EMBL" id="CAJNOQ010044806">
    <property type="protein sequence ID" value="CAF1634322.1"/>
    <property type="molecule type" value="Genomic_DNA"/>
</dbReference>
<reference evidence="2" key="1">
    <citation type="submission" date="2021-02" db="EMBL/GenBank/DDBJ databases">
        <authorList>
            <person name="Nowell W R."/>
        </authorList>
    </citation>
    <scope>NUCLEOTIDE SEQUENCE</scope>
</reference>
<name>A0A816DBY9_9BILA</name>
<evidence type="ECO:0000256" key="1">
    <source>
        <dbReference type="SAM" id="MobiDB-lite"/>
    </source>
</evidence>
<organism evidence="2 5">
    <name type="scientific">Didymodactylos carnosus</name>
    <dbReference type="NCBI Taxonomy" id="1234261"/>
    <lineage>
        <taxon>Eukaryota</taxon>
        <taxon>Metazoa</taxon>
        <taxon>Spiralia</taxon>
        <taxon>Gnathifera</taxon>
        <taxon>Rotifera</taxon>
        <taxon>Eurotatoria</taxon>
        <taxon>Bdelloidea</taxon>
        <taxon>Philodinida</taxon>
        <taxon>Philodinidae</taxon>
        <taxon>Didymodactylos</taxon>
    </lineage>
</organism>
<gene>
    <name evidence="2" type="ORF">GPM918_LOCUS44552</name>
    <name evidence="4" type="ORF">SRO942_LOCUS46461</name>
    <name evidence="3" type="ORF">TMI583_LOCUS44140</name>
</gene>
<keyword evidence="5" id="KW-1185">Reference proteome</keyword>
<dbReference type="Proteomes" id="UP000681722">
    <property type="component" value="Unassembled WGS sequence"/>
</dbReference>
<evidence type="ECO:0000313" key="5">
    <source>
        <dbReference type="Proteomes" id="UP000663829"/>
    </source>
</evidence>
<evidence type="ECO:0000313" key="2">
    <source>
        <dbReference type="EMBL" id="CAF1634322.1"/>
    </source>
</evidence>
<dbReference type="AlphaFoldDB" id="A0A816DBY9"/>
<dbReference type="Proteomes" id="UP000663829">
    <property type="component" value="Unassembled WGS sequence"/>
</dbReference>
<dbReference type="EMBL" id="CAJOBA010075284">
    <property type="protein sequence ID" value="CAF4414302.1"/>
    <property type="molecule type" value="Genomic_DNA"/>
</dbReference>
<dbReference type="EMBL" id="CAJOBC010112972">
    <property type="protein sequence ID" value="CAF4537823.1"/>
    <property type="molecule type" value="Genomic_DNA"/>
</dbReference>
<protein>
    <submittedName>
        <fullName evidence="2">Uncharacterized protein</fullName>
    </submittedName>
</protein>
<dbReference type="Proteomes" id="UP000682733">
    <property type="component" value="Unassembled WGS sequence"/>
</dbReference>
<evidence type="ECO:0000313" key="3">
    <source>
        <dbReference type="EMBL" id="CAF4414302.1"/>
    </source>
</evidence>
<feature type="compositionally biased region" description="Basic and acidic residues" evidence="1">
    <location>
        <begin position="51"/>
        <end position="60"/>
    </location>
</feature>
<sequence>GDGKCFYDIVDEVSLSEQEVDDEPPPAARPIPKETKATGQVSVKKKPTSSTREDKDKESEDQSLPQQQQHQTSSSTTKRTRNNLDDHLSELFQPKNKSRRQ</sequence>
<accession>A0A816DBY9</accession>
<feature type="region of interest" description="Disordered" evidence="1">
    <location>
        <begin position="13"/>
        <end position="101"/>
    </location>
</feature>
<evidence type="ECO:0000313" key="4">
    <source>
        <dbReference type="EMBL" id="CAF4537823.1"/>
    </source>
</evidence>